<feature type="domain" description="Peptidase S1" evidence="6">
    <location>
        <begin position="51"/>
        <end position="272"/>
    </location>
</feature>
<reference evidence="7" key="1">
    <citation type="submission" date="2015-11" db="EMBL/GenBank/DDBJ databases">
        <title>De novo transcriptome assembly of four potential Pierce s Disease insect vectors from Arizona vineyards.</title>
        <authorList>
            <person name="Tassone E.E."/>
        </authorList>
    </citation>
    <scope>NUCLEOTIDE SEQUENCE</scope>
</reference>
<proteinExistence type="predicted"/>
<evidence type="ECO:0000256" key="3">
    <source>
        <dbReference type="ARBA" id="ARBA00022825"/>
    </source>
</evidence>
<feature type="signal peptide" evidence="5">
    <location>
        <begin position="1"/>
        <end position="27"/>
    </location>
</feature>
<keyword evidence="3" id="KW-0720">Serine protease</keyword>
<dbReference type="InterPro" id="IPR050430">
    <property type="entry name" value="Peptidase_S1"/>
</dbReference>
<dbReference type="PANTHER" id="PTHR24276:SF98">
    <property type="entry name" value="FI18310P1-RELATED"/>
    <property type="match status" value="1"/>
</dbReference>
<name>A0A1B6EHP6_9HEMI</name>
<keyword evidence="5" id="KW-0732">Signal</keyword>
<dbReference type="PANTHER" id="PTHR24276">
    <property type="entry name" value="POLYSERASE-RELATED"/>
    <property type="match status" value="1"/>
</dbReference>
<dbReference type="Pfam" id="PF00089">
    <property type="entry name" value="Trypsin"/>
    <property type="match status" value="1"/>
</dbReference>
<keyword evidence="1" id="KW-0645">Protease</keyword>
<dbReference type="Gene3D" id="2.40.10.10">
    <property type="entry name" value="Trypsin-like serine proteases"/>
    <property type="match status" value="1"/>
</dbReference>
<protein>
    <recommendedName>
        <fullName evidence="6">Peptidase S1 domain-containing protein</fullName>
    </recommendedName>
</protein>
<dbReference type="CDD" id="cd00190">
    <property type="entry name" value="Tryp_SPc"/>
    <property type="match status" value="1"/>
</dbReference>
<dbReference type="GO" id="GO:0004252">
    <property type="term" value="F:serine-type endopeptidase activity"/>
    <property type="evidence" value="ECO:0007669"/>
    <property type="project" value="InterPro"/>
</dbReference>
<dbReference type="GO" id="GO:0006508">
    <property type="term" value="P:proteolysis"/>
    <property type="evidence" value="ECO:0007669"/>
    <property type="project" value="UniProtKB-KW"/>
</dbReference>
<feature type="chain" id="PRO_5008582118" description="Peptidase S1 domain-containing protein" evidence="5">
    <location>
        <begin position="28"/>
        <end position="274"/>
    </location>
</feature>
<dbReference type="InterPro" id="IPR043504">
    <property type="entry name" value="Peptidase_S1_PA_chymotrypsin"/>
</dbReference>
<dbReference type="AlphaFoldDB" id="A0A1B6EHP6"/>
<dbReference type="EMBL" id="GECZ01032320">
    <property type="protein sequence ID" value="JAS37449.1"/>
    <property type="molecule type" value="Transcribed_RNA"/>
</dbReference>
<feature type="non-terminal residue" evidence="7">
    <location>
        <position position="1"/>
    </location>
</feature>
<evidence type="ECO:0000259" key="6">
    <source>
        <dbReference type="PROSITE" id="PS50240"/>
    </source>
</evidence>
<evidence type="ECO:0000256" key="1">
    <source>
        <dbReference type="ARBA" id="ARBA00022670"/>
    </source>
</evidence>
<dbReference type="SMART" id="SM00020">
    <property type="entry name" value="Tryp_SPc"/>
    <property type="match status" value="1"/>
</dbReference>
<organism evidence="7">
    <name type="scientific">Cuerna arida</name>
    <dbReference type="NCBI Taxonomy" id="1464854"/>
    <lineage>
        <taxon>Eukaryota</taxon>
        <taxon>Metazoa</taxon>
        <taxon>Ecdysozoa</taxon>
        <taxon>Arthropoda</taxon>
        <taxon>Hexapoda</taxon>
        <taxon>Insecta</taxon>
        <taxon>Pterygota</taxon>
        <taxon>Neoptera</taxon>
        <taxon>Paraneoptera</taxon>
        <taxon>Hemiptera</taxon>
        <taxon>Auchenorrhyncha</taxon>
        <taxon>Membracoidea</taxon>
        <taxon>Cicadellidae</taxon>
        <taxon>Cicadellinae</taxon>
        <taxon>Proconiini</taxon>
        <taxon>Cuerna</taxon>
    </lineage>
</organism>
<dbReference type="SUPFAM" id="SSF50494">
    <property type="entry name" value="Trypsin-like serine proteases"/>
    <property type="match status" value="1"/>
</dbReference>
<accession>A0A1B6EHP6</accession>
<keyword evidence="2" id="KW-0378">Hydrolase</keyword>
<keyword evidence="4" id="KW-1015">Disulfide bond</keyword>
<gene>
    <name evidence="7" type="ORF">g.22131</name>
</gene>
<dbReference type="PROSITE" id="PS50240">
    <property type="entry name" value="TRYPSIN_DOM"/>
    <property type="match status" value="1"/>
</dbReference>
<sequence length="274" mass="29361">LDRGAFSLTMARIALGLLLLGAVAVLGAELPSGKLLYHNPSSPPRANNLGMYKGKGTTVKKHPYIVAVTYYDSFNCAGNIIGTSWVFLSGDCTYGYDPSSVNVIAGTNDGSSGKKYDVQQLLAHPNYPDAFLDYDYGLIQISGTFKWSSTIKPISLPKQAPKAGTKVIITGWGATGSNTELEQGVMKVISNKQCAKIYSDFGLTFTDRMGCVYNKGKTTPCDGDWSDPITKGKTLYHVFTAIATSGECTSEAYPAICASVYPALSWIKNVTGIE</sequence>
<evidence type="ECO:0000313" key="7">
    <source>
        <dbReference type="EMBL" id="JAS37449.1"/>
    </source>
</evidence>
<evidence type="ECO:0000256" key="2">
    <source>
        <dbReference type="ARBA" id="ARBA00022801"/>
    </source>
</evidence>
<evidence type="ECO:0000256" key="5">
    <source>
        <dbReference type="SAM" id="SignalP"/>
    </source>
</evidence>
<evidence type="ECO:0000256" key="4">
    <source>
        <dbReference type="ARBA" id="ARBA00023157"/>
    </source>
</evidence>
<dbReference type="InterPro" id="IPR009003">
    <property type="entry name" value="Peptidase_S1_PA"/>
</dbReference>
<dbReference type="InterPro" id="IPR001254">
    <property type="entry name" value="Trypsin_dom"/>
</dbReference>